<evidence type="ECO:0000256" key="1">
    <source>
        <dbReference type="SAM" id="MobiDB-lite"/>
    </source>
</evidence>
<protein>
    <submittedName>
        <fullName evidence="2">Uncharacterized protein</fullName>
    </submittedName>
</protein>
<name>J4UTH5_BEAB2</name>
<dbReference type="RefSeq" id="XP_008595486.1">
    <property type="nucleotide sequence ID" value="XM_008597264.1"/>
</dbReference>
<dbReference type="STRING" id="655819.J4UTH5"/>
<feature type="region of interest" description="Disordered" evidence="1">
    <location>
        <begin position="1"/>
        <end position="52"/>
    </location>
</feature>
<organism evidence="2 3">
    <name type="scientific">Beauveria bassiana (strain ARSEF 2860)</name>
    <name type="common">White muscardine disease fungus</name>
    <name type="synonym">Tritirachium shiotae</name>
    <dbReference type="NCBI Taxonomy" id="655819"/>
    <lineage>
        <taxon>Eukaryota</taxon>
        <taxon>Fungi</taxon>
        <taxon>Dikarya</taxon>
        <taxon>Ascomycota</taxon>
        <taxon>Pezizomycotina</taxon>
        <taxon>Sordariomycetes</taxon>
        <taxon>Hypocreomycetidae</taxon>
        <taxon>Hypocreales</taxon>
        <taxon>Cordycipitaceae</taxon>
        <taxon>Beauveria</taxon>
    </lineage>
</organism>
<sequence length="231" mass="26564">MPYQDGLTIRQEDKTSLGQGVHHDAVTMSGKDEVKPSEELDHPNTQPDWANESPKVEIKVFNNLESFTDPETKVVTTYDCSQWYEYNGYQGWTRSRFRFCFPTDTNRFTVTVFRDTAQYYWGTAWYNEDDAYPASVNFEPRLKDAHLDPPQWTEYGTYGNTDKEFSFGPVGGKLKPGKYEAEVLFSQTGPYWNGDQTDDPHWEVDETGPSYWVGETVPQVVKFNITVSIVG</sequence>
<evidence type="ECO:0000313" key="3">
    <source>
        <dbReference type="Proteomes" id="UP000002762"/>
    </source>
</evidence>
<dbReference type="AlphaFoldDB" id="J4UTH5"/>
<dbReference type="EMBL" id="JH725153">
    <property type="protein sequence ID" value="EJP69132.1"/>
    <property type="molecule type" value="Genomic_DNA"/>
</dbReference>
<reference evidence="2 3" key="1">
    <citation type="journal article" date="2012" name="Sci. Rep.">
        <title>Genomic perspectives on the evolution of fungal entomopathogenicity in Beauveria bassiana.</title>
        <authorList>
            <person name="Xiao G."/>
            <person name="Ying S.H."/>
            <person name="Zheng P."/>
            <person name="Wang Z.L."/>
            <person name="Zhang S."/>
            <person name="Xie X.Q."/>
            <person name="Shang Y."/>
            <person name="St Leger R.J."/>
            <person name="Zhao G.P."/>
            <person name="Wang C."/>
            <person name="Feng M.G."/>
        </authorList>
    </citation>
    <scope>NUCLEOTIDE SEQUENCE [LARGE SCALE GENOMIC DNA]</scope>
    <source>
        <strain evidence="2 3">ARSEF 2860</strain>
    </source>
</reference>
<dbReference type="HOGENOM" id="CLU_1199605_0_0_1"/>
<evidence type="ECO:0000313" key="2">
    <source>
        <dbReference type="EMBL" id="EJP69132.1"/>
    </source>
</evidence>
<accession>J4UTH5</accession>
<dbReference type="Proteomes" id="UP000002762">
    <property type="component" value="Unassembled WGS sequence"/>
</dbReference>
<dbReference type="GeneID" id="19885179"/>
<proteinExistence type="predicted"/>
<gene>
    <name evidence="2" type="ORF">BBA_02167</name>
</gene>
<dbReference type="InParanoid" id="J4UTH5"/>
<keyword evidence="3" id="KW-1185">Reference proteome</keyword>
<feature type="compositionally biased region" description="Basic and acidic residues" evidence="1">
    <location>
        <begin position="10"/>
        <end position="42"/>
    </location>
</feature>